<evidence type="ECO:0000256" key="11">
    <source>
        <dbReference type="ARBA" id="ARBA00022692"/>
    </source>
</evidence>
<evidence type="ECO:0000256" key="24">
    <source>
        <dbReference type="SAM" id="Phobius"/>
    </source>
</evidence>
<keyword evidence="20 24" id="KW-0472">Membrane</keyword>
<evidence type="ECO:0000259" key="25">
    <source>
        <dbReference type="PROSITE" id="PS50109"/>
    </source>
</evidence>
<dbReference type="InterPro" id="IPR036890">
    <property type="entry name" value="HATPase_C_sf"/>
</dbReference>
<keyword evidence="13" id="KW-0547">Nucleotide-binding</keyword>
<evidence type="ECO:0000256" key="23">
    <source>
        <dbReference type="SAM" id="MobiDB-lite"/>
    </source>
</evidence>
<evidence type="ECO:0000256" key="14">
    <source>
        <dbReference type="ARBA" id="ARBA00022777"/>
    </source>
</evidence>
<reference evidence="26 27" key="1">
    <citation type="submission" date="2019-05" db="EMBL/GenBank/DDBJ databases">
        <authorList>
            <person name="Narsing Rao M.P."/>
            <person name="Li W.J."/>
        </authorList>
    </citation>
    <scope>NUCLEOTIDE SEQUENCE [LARGE SCALE GENOMIC DNA]</scope>
    <source>
        <strain evidence="26 27">SYSU_K30003</strain>
    </source>
</reference>
<keyword evidence="8" id="KW-0004">4Fe-4S</keyword>
<dbReference type="InterPro" id="IPR029016">
    <property type="entry name" value="GAF-like_dom_sf"/>
</dbReference>
<accession>A0A5R9G3H8</accession>
<feature type="transmembrane region" description="Helical" evidence="24">
    <location>
        <begin position="7"/>
        <end position="26"/>
    </location>
</feature>
<dbReference type="InterPro" id="IPR011712">
    <property type="entry name" value="Sig_transdc_His_kin_sub3_dim/P"/>
</dbReference>
<comment type="subcellular location">
    <subcellularLocation>
        <location evidence="4">Cell membrane</location>
        <topology evidence="4">Multi-pass membrane protein</topology>
    </subcellularLocation>
    <subcellularLocation>
        <location evidence="3">Cytoplasm</location>
    </subcellularLocation>
</comment>
<evidence type="ECO:0000256" key="5">
    <source>
        <dbReference type="ARBA" id="ARBA00012438"/>
    </source>
</evidence>
<evidence type="ECO:0000256" key="6">
    <source>
        <dbReference type="ARBA" id="ARBA00017322"/>
    </source>
</evidence>
<comment type="caution">
    <text evidence="26">The sequence shown here is derived from an EMBL/GenBank/DDBJ whole genome shotgun (WGS) entry which is preliminary data.</text>
</comment>
<dbReference type="Gene3D" id="1.20.5.1930">
    <property type="match status" value="1"/>
</dbReference>
<evidence type="ECO:0000256" key="3">
    <source>
        <dbReference type="ARBA" id="ARBA00004496"/>
    </source>
</evidence>
<feature type="transmembrane region" description="Helical" evidence="24">
    <location>
        <begin position="250"/>
        <end position="269"/>
    </location>
</feature>
<keyword evidence="16 24" id="KW-1133">Transmembrane helix</keyword>
<feature type="transmembrane region" description="Helical" evidence="24">
    <location>
        <begin position="223"/>
        <end position="244"/>
    </location>
</feature>
<dbReference type="Pfam" id="PF07730">
    <property type="entry name" value="HisKA_3"/>
    <property type="match status" value="1"/>
</dbReference>
<dbReference type="AlphaFoldDB" id="A0A5R9G3H8"/>
<dbReference type="GO" id="GO:0046872">
    <property type="term" value="F:metal ion binding"/>
    <property type="evidence" value="ECO:0007669"/>
    <property type="project" value="UniProtKB-KW"/>
</dbReference>
<keyword evidence="14" id="KW-0418">Kinase</keyword>
<keyword evidence="7" id="KW-1003">Cell membrane</keyword>
<comment type="catalytic activity">
    <reaction evidence="1">
        <text>ATP + protein L-histidine = ADP + protein N-phospho-L-histidine.</text>
        <dbReference type="EC" id="2.7.13.3"/>
    </reaction>
</comment>
<dbReference type="PRINTS" id="PR00344">
    <property type="entry name" value="BCTRLSENSOR"/>
</dbReference>
<dbReference type="Gene3D" id="3.30.450.40">
    <property type="match status" value="1"/>
</dbReference>
<evidence type="ECO:0000256" key="16">
    <source>
        <dbReference type="ARBA" id="ARBA00022989"/>
    </source>
</evidence>
<evidence type="ECO:0000256" key="1">
    <source>
        <dbReference type="ARBA" id="ARBA00000085"/>
    </source>
</evidence>
<dbReference type="InterPro" id="IPR004358">
    <property type="entry name" value="Sig_transdc_His_kin-like_C"/>
</dbReference>
<dbReference type="GO" id="GO:0000155">
    <property type="term" value="F:phosphorelay sensor kinase activity"/>
    <property type="evidence" value="ECO:0007669"/>
    <property type="project" value="InterPro"/>
</dbReference>
<protein>
    <recommendedName>
        <fullName evidence="6">Oxygen sensor histidine kinase NreB</fullName>
        <ecNumber evidence="5">2.7.13.3</ecNumber>
    </recommendedName>
    <alternativeName>
        <fullName evidence="22">Nitrogen regulation protein B</fullName>
    </alternativeName>
</protein>
<evidence type="ECO:0000256" key="9">
    <source>
        <dbReference type="ARBA" id="ARBA00022490"/>
    </source>
</evidence>
<dbReference type="EMBL" id="VCIW01000031">
    <property type="protein sequence ID" value="TLS48680.1"/>
    <property type="molecule type" value="Genomic_DNA"/>
</dbReference>
<dbReference type="SUPFAM" id="SSF55781">
    <property type="entry name" value="GAF domain-like"/>
    <property type="match status" value="1"/>
</dbReference>
<dbReference type="OrthoDB" id="227596at2"/>
<dbReference type="PROSITE" id="PS50109">
    <property type="entry name" value="HIS_KIN"/>
    <property type="match status" value="1"/>
</dbReference>
<keyword evidence="27" id="KW-1185">Reference proteome</keyword>
<comment type="cofactor">
    <cofactor evidence="2">
        <name>[4Fe-4S] cluster</name>
        <dbReference type="ChEBI" id="CHEBI:49883"/>
    </cofactor>
</comment>
<feature type="transmembrane region" description="Helical" evidence="24">
    <location>
        <begin position="160"/>
        <end position="177"/>
    </location>
</feature>
<keyword evidence="10" id="KW-0808">Transferase</keyword>
<dbReference type="InterPro" id="IPR005467">
    <property type="entry name" value="His_kinase_dom"/>
</dbReference>
<keyword evidence="11 24" id="KW-0812">Transmembrane</keyword>
<feature type="transmembrane region" description="Helical" evidence="24">
    <location>
        <begin position="290"/>
        <end position="314"/>
    </location>
</feature>
<evidence type="ECO:0000256" key="12">
    <source>
        <dbReference type="ARBA" id="ARBA00022723"/>
    </source>
</evidence>
<dbReference type="SUPFAM" id="SSF55874">
    <property type="entry name" value="ATPase domain of HSP90 chaperone/DNA topoisomerase II/histidine kinase"/>
    <property type="match status" value="1"/>
</dbReference>
<evidence type="ECO:0000256" key="13">
    <source>
        <dbReference type="ARBA" id="ARBA00022741"/>
    </source>
</evidence>
<evidence type="ECO:0000256" key="19">
    <source>
        <dbReference type="ARBA" id="ARBA00023014"/>
    </source>
</evidence>
<evidence type="ECO:0000313" key="27">
    <source>
        <dbReference type="Proteomes" id="UP000309676"/>
    </source>
</evidence>
<dbReference type="PANTHER" id="PTHR24421:SF37">
    <property type="entry name" value="SENSOR HISTIDINE KINASE NARS"/>
    <property type="match status" value="1"/>
</dbReference>
<dbReference type="PANTHER" id="PTHR24421">
    <property type="entry name" value="NITRATE/NITRITE SENSOR PROTEIN NARX-RELATED"/>
    <property type="match status" value="1"/>
</dbReference>
<dbReference type="GO" id="GO:0005737">
    <property type="term" value="C:cytoplasm"/>
    <property type="evidence" value="ECO:0007669"/>
    <property type="project" value="UniProtKB-SubCell"/>
</dbReference>
<evidence type="ECO:0000256" key="21">
    <source>
        <dbReference type="ARBA" id="ARBA00024827"/>
    </source>
</evidence>
<sequence length="700" mass="77439">MQRWWLYGLRFAWWVVLGMALVVFVLSRWEGYSALQTPCGPAEAERCAHPLLLTEDGARDLERYGLSAPFYGGLLIAFTTIANMSYLLVGAVVYRYRRRDPYGIAVSMFLIVVGTIFTAYEPALASVPAALLFFHMLNNVGSFYLPFLYAFPDGTFAPRWTLAPSAVWVAAQAYRFLDPETWSRLNWDPVFMTLLVAATHGPLLYAVARRYKRAATAAERRRWTWFLAGVGSYVGFGLLTALPYVLQDGLLQLVVQVGFFAGLLFWPFAFGAGALERAGEQEHASLQKAVFVTVLGFVVVLLYAVAVGAFGALLRERDPLTSMIATGVVAASFHPLYTRLRRGANRLVYGEPESPYETMSRLVERLEGAASRPSAMWAAVAEGVAASLRLPYAAIALRRPTGEEYERAEYGSRGREGLRIEELPLTWNGETLGALELGATGPRPRMTPETEALLRHLGRQASAAAYTARLAEEVSASRERIVTAREEERRRLGRDLHDGLGAELAGALLRIDAIADRFEGDPDLRDRFADAQRGIADAIREVRRLAYSLRPPTLDEFGLAFAVRELALRCEQPSLRVEVEAPELLPPMTAAAETAAYRIVQEALANALRHAGAGRVTIALRWRDGLELTIEDDGRGLDAAPRAAGVGIRSMRERAEELGGAFELTAGRGGRGTRVRVVLPDRKERYGDEENGERRDRPRE</sequence>
<dbReference type="RefSeq" id="WP_138197950.1">
    <property type="nucleotide sequence ID" value="NZ_VCIW01000031.1"/>
</dbReference>
<dbReference type="CDD" id="cd16917">
    <property type="entry name" value="HATPase_UhpB-NarQ-NarX-like"/>
    <property type="match status" value="1"/>
</dbReference>
<dbReference type="GO" id="GO:0046983">
    <property type="term" value="F:protein dimerization activity"/>
    <property type="evidence" value="ECO:0007669"/>
    <property type="project" value="InterPro"/>
</dbReference>
<name>A0A5R9G3H8_9BACL</name>
<keyword evidence="9" id="KW-0963">Cytoplasm</keyword>
<evidence type="ECO:0000256" key="17">
    <source>
        <dbReference type="ARBA" id="ARBA00023004"/>
    </source>
</evidence>
<feature type="compositionally biased region" description="Basic and acidic residues" evidence="23">
    <location>
        <begin position="679"/>
        <end position="700"/>
    </location>
</feature>
<dbReference type="Gene3D" id="3.30.565.10">
    <property type="entry name" value="Histidine kinase-like ATPase, C-terminal domain"/>
    <property type="match status" value="1"/>
</dbReference>
<evidence type="ECO:0000256" key="10">
    <source>
        <dbReference type="ARBA" id="ARBA00022679"/>
    </source>
</evidence>
<dbReference type="EC" id="2.7.13.3" evidence="5"/>
<evidence type="ECO:0000256" key="7">
    <source>
        <dbReference type="ARBA" id="ARBA00022475"/>
    </source>
</evidence>
<dbReference type="InterPro" id="IPR050482">
    <property type="entry name" value="Sensor_HK_TwoCompSys"/>
</dbReference>
<evidence type="ECO:0000256" key="2">
    <source>
        <dbReference type="ARBA" id="ARBA00001966"/>
    </source>
</evidence>
<keyword evidence="18" id="KW-0902">Two-component regulatory system</keyword>
<keyword evidence="19" id="KW-0411">Iron-sulfur</keyword>
<dbReference type="InterPro" id="IPR003594">
    <property type="entry name" value="HATPase_dom"/>
</dbReference>
<dbReference type="GO" id="GO:0005524">
    <property type="term" value="F:ATP binding"/>
    <property type="evidence" value="ECO:0007669"/>
    <property type="project" value="UniProtKB-KW"/>
</dbReference>
<feature type="transmembrane region" description="Helical" evidence="24">
    <location>
        <begin position="70"/>
        <end position="94"/>
    </location>
</feature>
<organism evidence="26 27">
    <name type="scientific">Paenibacillus antri</name>
    <dbReference type="NCBI Taxonomy" id="2582848"/>
    <lineage>
        <taxon>Bacteria</taxon>
        <taxon>Bacillati</taxon>
        <taxon>Bacillota</taxon>
        <taxon>Bacilli</taxon>
        <taxon>Bacillales</taxon>
        <taxon>Paenibacillaceae</taxon>
        <taxon>Paenibacillus</taxon>
    </lineage>
</organism>
<evidence type="ECO:0000256" key="15">
    <source>
        <dbReference type="ARBA" id="ARBA00022840"/>
    </source>
</evidence>
<comment type="function">
    <text evidence="21">Member of the two-component regulatory system NreB/NreC involved in the control of dissimilatory nitrate/nitrite reduction in response to oxygen. NreB functions as a direct oxygen sensor histidine kinase which is autophosphorylated, in the absence of oxygen, probably at the conserved histidine residue, and transfers its phosphate group probably to a conserved aspartate residue of NreC. NreB/NreC activates the expression of the nitrate (narGHJI) and nitrite (nir) reductase operons, as well as the putative nitrate transporter gene narT.</text>
</comment>
<dbReference type="Pfam" id="PF02518">
    <property type="entry name" value="HATPase_c"/>
    <property type="match status" value="1"/>
</dbReference>
<dbReference type="Proteomes" id="UP000309676">
    <property type="component" value="Unassembled WGS sequence"/>
</dbReference>
<dbReference type="GO" id="GO:0051539">
    <property type="term" value="F:4 iron, 4 sulfur cluster binding"/>
    <property type="evidence" value="ECO:0007669"/>
    <property type="project" value="UniProtKB-KW"/>
</dbReference>
<feature type="transmembrane region" description="Helical" evidence="24">
    <location>
        <begin position="126"/>
        <end position="148"/>
    </location>
</feature>
<feature type="transmembrane region" description="Helical" evidence="24">
    <location>
        <begin position="101"/>
        <end position="120"/>
    </location>
</feature>
<evidence type="ECO:0000256" key="4">
    <source>
        <dbReference type="ARBA" id="ARBA00004651"/>
    </source>
</evidence>
<gene>
    <name evidence="26" type="ORF">FE782_29540</name>
</gene>
<evidence type="ECO:0000256" key="20">
    <source>
        <dbReference type="ARBA" id="ARBA00023136"/>
    </source>
</evidence>
<keyword evidence="12" id="KW-0479">Metal-binding</keyword>
<evidence type="ECO:0000313" key="26">
    <source>
        <dbReference type="EMBL" id="TLS48680.1"/>
    </source>
</evidence>
<proteinExistence type="predicted"/>
<dbReference type="GO" id="GO:0005886">
    <property type="term" value="C:plasma membrane"/>
    <property type="evidence" value="ECO:0007669"/>
    <property type="project" value="UniProtKB-SubCell"/>
</dbReference>
<feature type="region of interest" description="Disordered" evidence="23">
    <location>
        <begin position="675"/>
        <end position="700"/>
    </location>
</feature>
<evidence type="ECO:0000256" key="18">
    <source>
        <dbReference type="ARBA" id="ARBA00023012"/>
    </source>
</evidence>
<keyword evidence="17" id="KW-0408">Iron</keyword>
<evidence type="ECO:0000256" key="22">
    <source>
        <dbReference type="ARBA" id="ARBA00030800"/>
    </source>
</evidence>
<dbReference type="SMART" id="SM00387">
    <property type="entry name" value="HATPase_c"/>
    <property type="match status" value="1"/>
</dbReference>
<feature type="domain" description="Histidine kinase" evidence="25">
    <location>
        <begin position="499"/>
        <end position="683"/>
    </location>
</feature>
<keyword evidence="15" id="KW-0067">ATP-binding</keyword>
<feature type="transmembrane region" description="Helical" evidence="24">
    <location>
        <begin position="189"/>
        <end position="211"/>
    </location>
</feature>
<evidence type="ECO:0000256" key="8">
    <source>
        <dbReference type="ARBA" id="ARBA00022485"/>
    </source>
</evidence>